<name>A0A3B9GTT4_9PROT</name>
<keyword evidence="1" id="KW-1133">Transmembrane helix</keyword>
<protein>
    <submittedName>
        <fullName evidence="2">Uncharacterized protein</fullName>
    </submittedName>
</protein>
<keyword evidence="1" id="KW-0812">Transmembrane</keyword>
<reference evidence="2" key="1">
    <citation type="journal article" date="2018" name="Nat. Biotechnol.">
        <title>A standardized bacterial taxonomy based on genome phylogeny substantially revises the tree of life.</title>
        <authorList>
            <person name="Parks D.H."/>
            <person name="Chuvochina M."/>
            <person name="Waite D.W."/>
            <person name="Rinke C."/>
            <person name="Skarshewski A."/>
            <person name="Chaumeil P.A."/>
            <person name="Hugenholtz P."/>
        </authorList>
    </citation>
    <scope>NUCLEOTIDE SEQUENCE [LARGE SCALE GENOMIC DNA]</scope>
    <source>
        <strain evidence="2">UBA8733</strain>
    </source>
</reference>
<gene>
    <name evidence="2" type="ORF">DCG58_01580</name>
</gene>
<evidence type="ECO:0000256" key="1">
    <source>
        <dbReference type="SAM" id="Phobius"/>
    </source>
</evidence>
<dbReference type="Proteomes" id="UP000259610">
    <property type="component" value="Unassembled WGS sequence"/>
</dbReference>
<accession>A0A3B9GTT4</accession>
<dbReference type="EMBL" id="DMAN01000034">
    <property type="protein sequence ID" value="HAE25823.1"/>
    <property type="molecule type" value="Genomic_DNA"/>
</dbReference>
<dbReference type="AlphaFoldDB" id="A0A3B9GTT4"/>
<sequence>MSEPKKKVELSPVGEGLIGAVAGTVVGVILWRIGVISAPAIPGVTLGLGIGSWFNAWRRAKNAAKDKGETR</sequence>
<feature type="transmembrane region" description="Helical" evidence="1">
    <location>
        <begin position="39"/>
        <end position="57"/>
    </location>
</feature>
<organism evidence="2">
    <name type="scientific">Hyphomonas adhaerens</name>
    <dbReference type="NCBI Taxonomy" id="81029"/>
    <lineage>
        <taxon>Bacteria</taxon>
        <taxon>Pseudomonadati</taxon>
        <taxon>Pseudomonadota</taxon>
        <taxon>Alphaproteobacteria</taxon>
        <taxon>Hyphomonadales</taxon>
        <taxon>Hyphomonadaceae</taxon>
        <taxon>Hyphomonas</taxon>
    </lineage>
</organism>
<comment type="caution">
    <text evidence="2">The sequence shown here is derived from an EMBL/GenBank/DDBJ whole genome shotgun (WGS) entry which is preliminary data.</text>
</comment>
<feature type="transmembrane region" description="Helical" evidence="1">
    <location>
        <begin position="12"/>
        <end position="33"/>
    </location>
</feature>
<keyword evidence="1" id="KW-0472">Membrane</keyword>
<evidence type="ECO:0000313" key="2">
    <source>
        <dbReference type="EMBL" id="HAE25823.1"/>
    </source>
</evidence>
<proteinExistence type="predicted"/>
<dbReference type="RefSeq" id="WP_272986575.1">
    <property type="nucleotide sequence ID" value="NZ_CAJWRG010000041.1"/>
</dbReference>